<dbReference type="InterPro" id="IPR029016">
    <property type="entry name" value="GAF-like_dom_sf"/>
</dbReference>
<dbReference type="InterPro" id="IPR036457">
    <property type="entry name" value="PPM-type-like_dom_sf"/>
</dbReference>
<accession>A0AA48GQ62</accession>
<dbReference type="GO" id="GO:0016791">
    <property type="term" value="F:phosphatase activity"/>
    <property type="evidence" value="ECO:0007669"/>
    <property type="project" value="TreeGrafter"/>
</dbReference>
<gene>
    <name evidence="3" type="ORF">METEAL_11460</name>
</gene>
<keyword evidence="4" id="KW-1185">Reference proteome</keyword>
<dbReference type="SUPFAM" id="SSF49879">
    <property type="entry name" value="SMAD/FHA domain"/>
    <property type="match status" value="1"/>
</dbReference>
<dbReference type="Proteomes" id="UP001238179">
    <property type="component" value="Chromosome"/>
</dbReference>
<evidence type="ECO:0000313" key="4">
    <source>
        <dbReference type="Proteomes" id="UP001238179"/>
    </source>
</evidence>
<dbReference type="Pfam" id="PF00498">
    <property type="entry name" value="FHA"/>
    <property type="match status" value="1"/>
</dbReference>
<dbReference type="InterPro" id="IPR008984">
    <property type="entry name" value="SMAD_FHA_dom_sf"/>
</dbReference>
<dbReference type="Gene3D" id="3.60.40.10">
    <property type="entry name" value="PPM-type phosphatase domain"/>
    <property type="match status" value="1"/>
</dbReference>
<dbReference type="RefSeq" id="WP_316414874.1">
    <property type="nucleotide sequence ID" value="NZ_AP027080.1"/>
</dbReference>
<dbReference type="Gene3D" id="2.60.200.20">
    <property type="match status" value="1"/>
</dbReference>
<keyword evidence="1" id="KW-0378">Hydrolase</keyword>
<dbReference type="PANTHER" id="PTHR43156:SF2">
    <property type="entry name" value="STAGE II SPORULATION PROTEIN E"/>
    <property type="match status" value="1"/>
</dbReference>
<evidence type="ECO:0000256" key="1">
    <source>
        <dbReference type="ARBA" id="ARBA00022801"/>
    </source>
</evidence>
<dbReference type="SUPFAM" id="SSF55781">
    <property type="entry name" value="GAF domain-like"/>
    <property type="match status" value="1"/>
</dbReference>
<dbReference type="EMBL" id="AP027080">
    <property type="protein sequence ID" value="BDU71972.1"/>
    <property type="molecule type" value="Genomic_DNA"/>
</dbReference>
<dbReference type="AlphaFoldDB" id="A0AA48GQ62"/>
<name>A0AA48GQ62_9BACT</name>
<dbReference type="SMART" id="SM00331">
    <property type="entry name" value="PP2C_SIG"/>
    <property type="match status" value="1"/>
</dbReference>
<dbReference type="Gene3D" id="3.30.450.40">
    <property type="match status" value="1"/>
</dbReference>
<dbReference type="InterPro" id="IPR003018">
    <property type="entry name" value="GAF"/>
</dbReference>
<reference evidence="4" key="1">
    <citation type="journal article" date="2023" name="Int. J. Syst. Evol. Microbiol.">
        <title>Mesoterricola silvestris gen. nov., sp. nov., Mesoterricola sediminis sp. nov., Geothrix oryzae sp. nov., Geothrix edaphica sp. nov., Geothrix rubra sp. nov., and Geothrix limicola sp. nov., six novel members of Acidobacteriota isolated from soils.</title>
        <authorList>
            <person name="Itoh H."/>
            <person name="Sugisawa Y."/>
            <person name="Mise K."/>
            <person name="Xu Z."/>
            <person name="Kuniyasu M."/>
            <person name="Ushijima N."/>
            <person name="Kawano K."/>
            <person name="Kobayashi E."/>
            <person name="Shiratori Y."/>
            <person name="Masuda Y."/>
            <person name="Senoo K."/>
        </authorList>
    </citation>
    <scope>NUCLEOTIDE SEQUENCE [LARGE SCALE GENOMIC DNA]</scope>
    <source>
        <strain evidence="4">W79</strain>
    </source>
</reference>
<dbReference type="InterPro" id="IPR000253">
    <property type="entry name" value="FHA_dom"/>
</dbReference>
<dbReference type="Pfam" id="PF07228">
    <property type="entry name" value="SpoIIE"/>
    <property type="match status" value="1"/>
</dbReference>
<evidence type="ECO:0000259" key="2">
    <source>
        <dbReference type="PROSITE" id="PS50006"/>
    </source>
</evidence>
<sequence length="547" mass="59706">MAELWIRLPDRAPVKLGRERAALTIGRDPGNDLVLEDSSLSRNHARLTWREGTAMLEDLGSRNGTLVNGDRLLEPRRVKGGDEIVFGRLSIRLEEGPDAPQDPDSSVSFLMEVDRLRSSSPGTRDTASAQRWKEALDLVHALSLDMLGDVTTEMMLWDLLERLFTFLKPGRGAVLLRDAKGAMAQVAARSRSRGQDFQVELSRTMLEAAVERREALLINNPLLDSRLAQAQSIVTSGVTSIMTVPLEHGGEVVGIIYMDAGPMRGAFTEEDLRLVAVVSHMAAAKIRTTRLLEELVVKRTMEKELEVARRIQERLLPDRCPALEGFELFGINVACWNVSGDLYGFWPGPGGRTWLAIADVSGKGIGPGLLMATFQALMQAWTEGAESPAILAAKISLALSKRTTTNRFITAFLALLDPAARTLTFTNAGHNPIPLLKADGTVEELPSQGFPLAMFPGREYGQGTVRLGPGDLLFLYTDGITEAADPEGVEFDLARVCRTLRDLGPLPLPDLNAGLVAALQEHTRGAPATDDRTIVMVRCVQEGTWTS</sequence>
<feature type="domain" description="FHA" evidence="2">
    <location>
        <begin position="23"/>
        <end position="72"/>
    </location>
</feature>
<protein>
    <recommendedName>
        <fullName evidence="2">FHA domain-containing protein</fullName>
    </recommendedName>
</protein>
<proteinExistence type="predicted"/>
<dbReference type="KEGG" id="msil:METEAL_11460"/>
<dbReference type="InterPro" id="IPR001932">
    <property type="entry name" value="PPM-type_phosphatase-like_dom"/>
</dbReference>
<dbReference type="SMART" id="SM00065">
    <property type="entry name" value="GAF"/>
    <property type="match status" value="1"/>
</dbReference>
<dbReference type="Pfam" id="PF01590">
    <property type="entry name" value="GAF"/>
    <property type="match status" value="1"/>
</dbReference>
<dbReference type="CDD" id="cd00060">
    <property type="entry name" value="FHA"/>
    <property type="match status" value="1"/>
</dbReference>
<evidence type="ECO:0000313" key="3">
    <source>
        <dbReference type="EMBL" id="BDU71972.1"/>
    </source>
</evidence>
<dbReference type="PROSITE" id="PS50006">
    <property type="entry name" value="FHA_DOMAIN"/>
    <property type="match status" value="1"/>
</dbReference>
<dbReference type="SUPFAM" id="SSF81606">
    <property type="entry name" value="PP2C-like"/>
    <property type="match status" value="1"/>
</dbReference>
<dbReference type="InterPro" id="IPR052016">
    <property type="entry name" value="Bact_Sigma-Reg"/>
</dbReference>
<organism evidence="3 4">
    <name type="scientific">Mesoterricola silvestris</name>
    <dbReference type="NCBI Taxonomy" id="2927979"/>
    <lineage>
        <taxon>Bacteria</taxon>
        <taxon>Pseudomonadati</taxon>
        <taxon>Acidobacteriota</taxon>
        <taxon>Holophagae</taxon>
        <taxon>Holophagales</taxon>
        <taxon>Holophagaceae</taxon>
        <taxon>Mesoterricola</taxon>
    </lineage>
</organism>
<dbReference type="SMART" id="SM00240">
    <property type="entry name" value="FHA"/>
    <property type="match status" value="1"/>
</dbReference>
<dbReference type="PANTHER" id="PTHR43156">
    <property type="entry name" value="STAGE II SPORULATION PROTEIN E-RELATED"/>
    <property type="match status" value="1"/>
</dbReference>